<feature type="domain" description="ChsH2 C-terminal OB-fold" evidence="1">
    <location>
        <begin position="57"/>
        <end position="114"/>
    </location>
</feature>
<dbReference type="Pfam" id="PF12172">
    <property type="entry name" value="zf-ChsH2"/>
    <property type="match status" value="1"/>
</dbReference>
<dbReference type="InterPro" id="IPR022002">
    <property type="entry name" value="ChsH2_Znr"/>
</dbReference>
<feature type="domain" description="ChsH2 rubredoxin-like zinc ribbon" evidence="2">
    <location>
        <begin position="17"/>
        <end position="53"/>
    </location>
</feature>
<dbReference type="InterPro" id="IPR052513">
    <property type="entry name" value="Thioester_dehydratase-like"/>
</dbReference>
<dbReference type="Proteomes" id="UP000234190">
    <property type="component" value="Unassembled WGS sequence"/>
</dbReference>
<dbReference type="InterPro" id="IPR002878">
    <property type="entry name" value="ChsH2_C"/>
</dbReference>
<dbReference type="Gene3D" id="6.10.30.10">
    <property type="match status" value="1"/>
</dbReference>
<dbReference type="GO" id="GO:0003677">
    <property type="term" value="F:DNA binding"/>
    <property type="evidence" value="ECO:0007669"/>
    <property type="project" value="UniProtKB-KW"/>
</dbReference>
<name>A0A2N4U6X7_9BURK</name>
<sequence length="132" mass="14509">MSDAISTPAAGADKHYREQLEHGNFLIQRCLSCTQGIFYPRMICPHCGSDQLEWFKPSGQGVVYSTTVVRRKPEHGGDYNVALIDLAEGPRMMSRVEGLSPDTVSIGMSVSARITEGEEGKMVVFTQAETNQ</sequence>
<dbReference type="OrthoDB" id="5514845at2"/>
<protein>
    <submittedName>
        <fullName evidence="3">DNA-binding protein</fullName>
    </submittedName>
</protein>
<evidence type="ECO:0000313" key="3">
    <source>
        <dbReference type="EMBL" id="PLC50747.1"/>
    </source>
</evidence>
<dbReference type="EMBL" id="PDNW01000004">
    <property type="protein sequence ID" value="PLC50747.1"/>
    <property type="molecule type" value="Genomic_DNA"/>
</dbReference>
<dbReference type="PANTHER" id="PTHR34075">
    <property type="entry name" value="BLR3430 PROTEIN"/>
    <property type="match status" value="1"/>
</dbReference>
<comment type="caution">
    <text evidence="3">The sequence shown here is derived from an EMBL/GenBank/DDBJ whole genome shotgun (WGS) entry which is preliminary data.</text>
</comment>
<reference evidence="3 4" key="1">
    <citation type="submission" date="2017-10" db="EMBL/GenBank/DDBJ databases">
        <title>Two draft genome sequences of Pusillimonas sp. strains isolated from a nitrate- and radionuclide-contaminated groundwater in Russia.</title>
        <authorList>
            <person name="Grouzdev D.S."/>
            <person name="Tourova T.P."/>
            <person name="Goeva M.A."/>
            <person name="Babich T.L."/>
            <person name="Sokolova D.S."/>
            <person name="Abdullin R."/>
            <person name="Poltaraus A.B."/>
            <person name="Toshchakov S.V."/>
            <person name="Nazina T.N."/>
        </authorList>
    </citation>
    <scope>NUCLEOTIDE SEQUENCE [LARGE SCALE GENOMIC DNA]</scope>
    <source>
        <strain evidence="3 4">JR1/69-3-13</strain>
    </source>
</reference>
<evidence type="ECO:0000259" key="1">
    <source>
        <dbReference type="Pfam" id="PF01796"/>
    </source>
</evidence>
<keyword evidence="4" id="KW-1185">Reference proteome</keyword>
<gene>
    <name evidence="3" type="ORF">CR159_07050</name>
</gene>
<proteinExistence type="predicted"/>
<evidence type="ECO:0000259" key="2">
    <source>
        <dbReference type="Pfam" id="PF12172"/>
    </source>
</evidence>
<dbReference type="RefSeq" id="WP_102073294.1">
    <property type="nucleotide sequence ID" value="NZ_PDNW01000004.1"/>
</dbReference>
<dbReference type="PANTHER" id="PTHR34075:SF5">
    <property type="entry name" value="BLR3430 PROTEIN"/>
    <property type="match status" value="1"/>
</dbReference>
<dbReference type="SUPFAM" id="SSF50249">
    <property type="entry name" value="Nucleic acid-binding proteins"/>
    <property type="match status" value="1"/>
</dbReference>
<dbReference type="Pfam" id="PF01796">
    <property type="entry name" value="OB_ChsH2_C"/>
    <property type="match status" value="1"/>
</dbReference>
<accession>A0A2N4U6X7</accession>
<dbReference type="AlphaFoldDB" id="A0A2N4U6X7"/>
<organism evidence="3 4">
    <name type="scientific">Pollutimonas subterranea</name>
    <dbReference type="NCBI Taxonomy" id="2045210"/>
    <lineage>
        <taxon>Bacteria</taxon>
        <taxon>Pseudomonadati</taxon>
        <taxon>Pseudomonadota</taxon>
        <taxon>Betaproteobacteria</taxon>
        <taxon>Burkholderiales</taxon>
        <taxon>Alcaligenaceae</taxon>
        <taxon>Pollutimonas</taxon>
    </lineage>
</organism>
<keyword evidence="3" id="KW-0238">DNA-binding</keyword>
<evidence type="ECO:0000313" key="4">
    <source>
        <dbReference type="Proteomes" id="UP000234190"/>
    </source>
</evidence>
<dbReference type="InterPro" id="IPR012340">
    <property type="entry name" value="NA-bd_OB-fold"/>
</dbReference>